<organism evidence="14 15">
    <name type="scientific">Syphacia muris</name>
    <dbReference type="NCBI Taxonomy" id="451379"/>
    <lineage>
        <taxon>Eukaryota</taxon>
        <taxon>Metazoa</taxon>
        <taxon>Ecdysozoa</taxon>
        <taxon>Nematoda</taxon>
        <taxon>Chromadorea</taxon>
        <taxon>Rhabditida</taxon>
        <taxon>Spirurina</taxon>
        <taxon>Oxyuridomorpha</taxon>
        <taxon>Oxyuroidea</taxon>
        <taxon>Oxyuridae</taxon>
        <taxon>Syphacia</taxon>
    </lineage>
</organism>
<keyword evidence="5 12" id="KW-0853">WD repeat</keyword>
<dbReference type="GO" id="GO:0061685">
    <property type="term" value="F:diphthine methylesterase activity"/>
    <property type="evidence" value="ECO:0007669"/>
    <property type="project" value="UniProtKB-EC"/>
</dbReference>
<dbReference type="InterPro" id="IPR036322">
    <property type="entry name" value="WD40_repeat_dom_sf"/>
</dbReference>
<dbReference type="PROSITE" id="PS50082">
    <property type="entry name" value="WD_REPEATS_2"/>
    <property type="match status" value="1"/>
</dbReference>
<evidence type="ECO:0000256" key="6">
    <source>
        <dbReference type="ARBA" id="ARBA00022737"/>
    </source>
</evidence>
<evidence type="ECO:0000256" key="4">
    <source>
        <dbReference type="ARBA" id="ARBA00022553"/>
    </source>
</evidence>
<dbReference type="SMART" id="SM00320">
    <property type="entry name" value="WD40"/>
    <property type="match status" value="3"/>
</dbReference>
<dbReference type="AlphaFoldDB" id="A0A0N5AMS5"/>
<dbReference type="GO" id="GO:0005634">
    <property type="term" value="C:nucleus"/>
    <property type="evidence" value="ECO:0007669"/>
    <property type="project" value="UniProtKB-SubCell"/>
</dbReference>
<keyword evidence="7" id="KW-0378">Hydrolase</keyword>
<evidence type="ECO:0000256" key="3">
    <source>
        <dbReference type="ARBA" id="ARBA00008485"/>
    </source>
</evidence>
<dbReference type="InterPro" id="IPR017266">
    <property type="entry name" value="DOC_1/2"/>
</dbReference>
<dbReference type="InterPro" id="IPR001680">
    <property type="entry name" value="WD40_rpt"/>
</dbReference>
<dbReference type="SUPFAM" id="SSF50978">
    <property type="entry name" value="WD40 repeat-like"/>
    <property type="match status" value="1"/>
</dbReference>
<proteinExistence type="inferred from homology"/>
<protein>
    <recommendedName>
        <fullName evidence="10">methylated diphthine methylhydrolase</fullName>
        <ecNumber evidence="10">3.1.1.97</ecNumber>
    </recommendedName>
</protein>
<dbReference type="STRING" id="451379.A0A0N5AMS5"/>
<evidence type="ECO:0000256" key="2">
    <source>
        <dbReference type="ARBA" id="ARBA00005156"/>
    </source>
</evidence>
<dbReference type="Proteomes" id="UP000046393">
    <property type="component" value="Unplaced"/>
</dbReference>
<dbReference type="PROSITE" id="PS00678">
    <property type="entry name" value="WD_REPEATS_1"/>
    <property type="match status" value="1"/>
</dbReference>
<comment type="similarity">
    <text evidence="3">Belongs to the CDK2AP family.</text>
</comment>
<dbReference type="GO" id="GO:0017183">
    <property type="term" value="P:protein histidyl modification to diphthamide"/>
    <property type="evidence" value="ECO:0007669"/>
    <property type="project" value="TreeGrafter"/>
</dbReference>
<dbReference type="PROSITE" id="PS50294">
    <property type="entry name" value="WD_REPEATS_REGION"/>
    <property type="match status" value="1"/>
</dbReference>
<reference evidence="15" key="1">
    <citation type="submission" date="2017-02" db="UniProtKB">
        <authorList>
            <consortium name="WormBaseParasite"/>
        </authorList>
    </citation>
    <scope>IDENTIFICATION</scope>
</reference>
<comment type="similarity">
    <text evidence="9">Belongs to the DPH7 family.</text>
</comment>
<keyword evidence="6" id="KW-0677">Repeat</keyword>
<dbReference type="Gene3D" id="6.10.140.1300">
    <property type="match status" value="1"/>
</dbReference>
<evidence type="ECO:0000256" key="9">
    <source>
        <dbReference type="ARBA" id="ARBA00038092"/>
    </source>
</evidence>
<evidence type="ECO:0000313" key="15">
    <source>
        <dbReference type="WBParaSite" id="SMUV_0000589201-mRNA-1"/>
    </source>
</evidence>
<accession>A0A0N5AMS5</accession>
<comment type="subcellular location">
    <subcellularLocation>
        <location evidence="1">Nucleus</location>
    </subcellularLocation>
</comment>
<name>A0A0N5AMS5_9BILA</name>
<feature type="compositionally biased region" description="Low complexity" evidence="13">
    <location>
        <begin position="7"/>
        <end position="21"/>
    </location>
</feature>
<dbReference type="WBParaSite" id="SMUV_0000589201-mRNA-1">
    <property type="protein sequence ID" value="SMUV_0000589201-mRNA-1"/>
    <property type="gene ID" value="SMUV_0000589201"/>
</dbReference>
<evidence type="ECO:0000256" key="1">
    <source>
        <dbReference type="ARBA" id="ARBA00004123"/>
    </source>
</evidence>
<sequence>MSAEDLSSTAQHLPSSHSSSIASLPQYSVPAPQATNGSKYSQLLCVIEELSKDIRPTYTGNKVCAERLKRTIIHARILMPVTSLDTLILSERPAAIHYCAKSNCCSKLVVSTYDLNDGVVRKGSLWFVDDSKNVTSFPMSAGVFRFDVFPDERALVASLTNGCISTVNLESMSASDLLVNADSMLLSVSIYGQKIVSSDNQGNIYLIDLTSEAVESFPAARLKYTNESCELWTTTWHNDGKYVISGGEDALLKIWDIRCDNRQPVSVNLSHESGVTFTKAEADFYLVTGSYDEKIRRFDYRCLKQPILQSNLGGGVWNVEETSEAKFLAACMFNGWALLDKTTFAVLEQEVDIGKTTLYGATECGDPSLIASCTFSDYTVHFHQITN</sequence>
<evidence type="ECO:0000313" key="14">
    <source>
        <dbReference type="Proteomes" id="UP000046393"/>
    </source>
</evidence>
<evidence type="ECO:0000256" key="5">
    <source>
        <dbReference type="ARBA" id="ARBA00022574"/>
    </source>
</evidence>
<comment type="catalytic activity">
    <reaction evidence="11">
        <text>diphthine methyl ester-[translation elongation factor 2] + H2O = diphthine-[translation elongation factor 2] + methanol + H(+)</text>
        <dbReference type="Rhea" id="RHEA:42656"/>
        <dbReference type="Rhea" id="RHEA-COMP:10172"/>
        <dbReference type="Rhea" id="RHEA-COMP:10173"/>
        <dbReference type="ChEBI" id="CHEBI:15377"/>
        <dbReference type="ChEBI" id="CHEBI:15378"/>
        <dbReference type="ChEBI" id="CHEBI:17790"/>
        <dbReference type="ChEBI" id="CHEBI:79005"/>
        <dbReference type="ChEBI" id="CHEBI:82696"/>
        <dbReference type="EC" id="3.1.1.97"/>
    </reaction>
</comment>
<dbReference type="InterPro" id="IPR015943">
    <property type="entry name" value="WD40/YVTN_repeat-like_dom_sf"/>
</dbReference>
<evidence type="ECO:0000256" key="12">
    <source>
        <dbReference type="PROSITE-ProRule" id="PRU00221"/>
    </source>
</evidence>
<feature type="region of interest" description="Disordered" evidence="13">
    <location>
        <begin position="1"/>
        <end position="21"/>
    </location>
</feature>
<dbReference type="Pfam" id="PF00400">
    <property type="entry name" value="WD40"/>
    <property type="match status" value="1"/>
</dbReference>
<keyword evidence="8" id="KW-0539">Nucleus</keyword>
<evidence type="ECO:0000256" key="10">
    <source>
        <dbReference type="ARBA" id="ARBA00039131"/>
    </source>
</evidence>
<comment type="pathway">
    <text evidence="2">Protein modification; peptidyl-diphthamide biosynthesis.</text>
</comment>
<dbReference type="InterPro" id="IPR019775">
    <property type="entry name" value="WD40_repeat_CS"/>
</dbReference>
<dbReference type="Pfam" id="PF09806">
    <property type="entry name" value="CDK2AP"/>
    <property type="match status" value="1"/>
</dbReference>
<dbReference type="PANTHER" id="PTHR46042:SF1">
    <property type="entry name" value="DIPHTHINE METHYLTRANSFERASE"/>
    <property type="match status" value="1"/>
</dbReference>
<dbReference type="InterPro" id="IPR052415">
    <property type="entry name" value="Diphthine_MTase"/>
</dbReference>
<feature type="repeat" description="WD" evidence="12">
    <location>
        <begin position="224"/>
        <end position="258"/>
    </location>
</feature>
<evidence type="ECO:0000256" key="7">
    <source>
        <dbReference type="ARBA" id="ARBA00022801"/>
    </source>
</evidence>
<dbReference type="GO" id="GO:0005737">
    <property type="term" value="C:cytoplasm"/>
    <property type="evidence" value="ECO:0007669"/>
    <property type="project" value="TreeGrafter"/>
</dbReference>
<evidence type="ECO:0000256" key="11">
    <source>
        <dbReference type="ARBA" id="ARBA00047551"/>
    </source>
</evidence>
<dbReference type="EC" id="3.1.1.97" evidence="10"/>
<dbReference type="Gene3D" id="2.130.10.10">
    <property type="entry name" value="YVTN repeat-like/Quinoprotein amine dehydrogenase"/>
    <property type="match status" value="1"/>
</dbReference>
<evidence type="ECO:0000256" key="8">
    <source>
        <dbReference type="ARBA" id="ARBA00023242"/>
    </source>
</evidence>
<dbReference type="PANTHER" id="PTHR46042">
    <property type="entry name" value="DIPHTHINE METHYLTRANSFERASE"/>
    <property type="match status" value="1"/>
</dbReference>
<evidence type="ECO:0000256" key="13">
    <source>
        <dbReference type="SAM" id="MobiDB-lite"/>
    </source>
</evidence>
<keyword evidence="14" id="KW-1185">Reference proteome</keyword>
<keyword evidence="4" id="KW-0597">Phosphoprotein</keyword>